<accession>A0A6A8MBK6</accession>
<evidence type="ECO:0000256" key="2">
    <source>
        <dbReference type="PROSITE-ProRule" id="PRU00335"/>
    </source>
</evidence>
<dbReference type="InterPro" id="IPR009057">
    <property type="entry name" value="Homeodomain-like_sf"/>
</dbReference>
<dbReference type="Gene3D" id="1.10.357.10">
    <property type="entry name" value="Tetracycline Repressor, domain 2"/>
    <property type="match status" value="1"/>
</dbReference>
<dbReference type="PROSITE" id="PS50977">
    <property type="entry name" value="HTH_TETR_2"/>
    <property type="match status" value="1"/>
</dbReference>
<sequence>MVKATFENLKAEKKERVTQALLHEFSAYPLERAQVARIVKEAGIARGAFYKYFDGLPDAYAYTLKTALVHLHAGFSPKSFDGEEIYRATWDFLKQVKDSEYYDLARMHYVANEAAVKEKQPASLRCQRKLPAKMWAAMLFSHETIRCALLDPDHADEYLKRLKEALALIE</sequence>
<dbReference type="InterPro" id="IPR001647">
    <property type="entry name" value="HTH_TetR"/>
</dbReference>
<comment type="caution">
    <text evidence="4">The sequence shown here is derived from an EMBL/GenBank/DDBJ whole genome shotgun (WGS) entry which is preliminary data.</text>
</comment>
<name>A0A6A8MBK6_9LACO</name>
<evidence type="ECO:0000259" key="3">
    <source>
        <dbReference type="PROSITE" id="PS50977"/>
    </source>
</evidence>
<feature type="domain" description="HTH tetR-type" evidence="3">
    <location>
        <begin position="11"/>
        <end position="71"/>
    </location>
</feature>
<dbReference type="RefSeq" id="WP_154547835.1">
    <property type="nucleotide sequence ID" value="NZ_VUMX01000007.1"/>
</dbReference>
<dbReference type="GO" id="GO:0003677">
    <property type="term" value="F:DNA binding"/>
    <property type="evidence" value="ECO:0007669"/>
    <property type="project" value="UniProtKB-UniRule"/>
</dbReference>
<proteinExistence type="predicted"/>
<keyword evidence="5" id="KW-1185">Reference proteome</keyword>
<dbReference type="AlphaFoldDB" id="A0A6A8MBK6"/>
<gene>
    <name evidence="4" type="ORF">FYJ62_03645</name>
</gene>
<feature type="DNA-binding region" description="H-T-H motif" evidence="2">
    <location>
        <begin position="34"/>
        <end position="53"/>
    </location>
</feature>
<organism evidence="4 5">
    <name type="scientific">Lactobacillus porci</name>
    <dbReference type="NCBI Taxonomy" id="2012477"/>
    <lineage>
        <taxon>Bacteria</taxon>
        <taxon>Bacillati</taxon>
        <taxon>Bacillota</taxon>
        <taxon>Bacilli</taxon>
        <taxon>Lactobacillales</taxon>
        <taxon>Lactobacillaceae</taxon>
        <taxon>Lactobacillus</taxon>
    </lineage>
</organism>
<dbReference type="Pfam" id="PF00440">
    <property type="entry name" value="TetR_N"/>
    <property type="match status" value="1"/>
</dbReference>
<dbReference type="SUPFAM" id="SSF46689">
    <property type="entry name" value="Homeodomain-like"/>
    <property type="match status" value="1"/>
</dbReference>
<evidence type="ECO:0000313" key="4">
    <source>
        <dbReference type="EMBL" id="MST86754.1"/>
    </source>
</evidence>
<dbReference type="Proteomes" id="UP000438120">
    <property type="component" value="Unassembled WGS sequence"/>
</dbReference>
<evidence type="ECO:0000256" key="1">
    <source>
        <dbReference type="ARBA" id="ARBA00023125"/>
    </source>
</evidence>
<reference evidence="4 5" key="1">
    <citation type="submission" date="2019-08" db="EMBL/GenBank/DDBJ databases">
        <title>In-depth cultivation of the pig gut microbiome towards novel bacterial diversity and tailored functional studies.</title>
        <authorList>
            <person name="Wylensek D."/>
            <person name="Hitch T.C.A."/>
            <person name="Clavel T."/>
        </authorList>
    </citation>
    <scope>NUCLEOTIDE SEQUENCE [LARGE SCALE GENOMIC DNA]</scope>
    <source>
        <strain evidence="4 5">Bifido-178-WT-2B</strain>
    </source>
</reference>
<dbReference type="OrthoDB" id="9812484at2"/>
<dbReference type="EMBL" id="VUMX01000007">
    <property type="protein sequence ID" value="MST86754.1"/>
    <property type="molecule type" value="Genomic_DNA"/>
</dbReference>
<evidence type="ECO:0000313" key="5">
    <source>
        <dbReference type="Proteomes" id="UP000438120"/>
    </source>
</evidence>
<protein>
    <submittedName>
        <fullName evidence="4">TetR/AcrR family transcriptional regulator</fullName>
    </submittedName>
</protein>
<keyword evidence="1 2" id="KW-0238">DNA-binding</keyword>